<dbReference type="OrthoDB" id="9816206at2"/>
<dbReference type="AlphaFoldDB" id="A0A5R9KXR7"/>
<evidence type="ECO:0000313" key="3">
    <source>
        <dbReference type="EMBL" id="TLV00951.1"/>
    </source>
</evidence>
<reference evidence="3 4" key="1">
    <citation type="submission" date="2019-05" db="EMBL/GenBank/DDBJ databases">
        <authorList>
            <person name="Qu J.-H."/>
        </authorList>
    </citation>
    <scope>NUCLEOTIDE SEQUENCE [LARGE SCALE GENOMIC DNA]</scope>
    <source>
        <strain evidence="3 4">T17</strain>
    </source>
</reference>
<keyword evidence="4" id="KW-1185">Reference proteome</keyword>
<dbReference type="RefSeq" id="WP_138366323.1">
    <property type="nucleotide sequence ID" value="NZ_VCEJ01000004.1"/>
</dbReference>
<comment type="caution">
    <text evidence="3">The sequence shown here is derived from an EMBL/GenBank/DDBJ whole genome shotgun (WGS) entry which is preliminary data.</text>
</comment>
<feature type="domain" description="KilA-N DNA-binding" evidence="2">
    <location>
        <begin position="9"/>
        <end position="95"/>
    </location>
</feature>
<dbReference type="InterPro" id="IPR018873">
    <property type="entry name" value="KilA-N_DNA-bd_domain"/>
</dbReference>
<sequence>MQLAVIQEKVLTIRGFKVMLDFDLAELYGVETKVLKQSVRRNLDRFPDDFMFELTKEEYQSLRSQIVTLEIGRGNYSKYLPFAFTEQGVAMLSSVLKSKKAMEVNIAIMRAFVMIRQHYLDSEELKIRIEKLENEMHVKFEDIHQALKYLLDSPQSDRNQIGF</sequence>
<dbReference type="EMBL" id="VCEJ01000004">
    <property type="protein sequence ID" value="TLV00951.1"/>
    <property type="molecule type" value="Genomic_DNA"/>
</dbReference>
<evidence type="ECO:0000313" key="4">
    <source>
        <dbReference type="Proteomes" id="UP000306402"/>
    </source>
</evidence>
<keyword evidence="1" id="KW-0175">Coiled coil</keyword>
<dbReference type="Pfam" id="PF10543">
    <property type="entry name" value="ORF6N"/>
    <property type="match status" value="1"/>
</dbReference>
<proteinExistence type="predicted"/>
<accession>A0A5R9KXR7</accession>
<feature type="coiled-coil region" evidence="1">
    <location>
        <begin position="115"/>
        <end position="142"/>
    </location>
</feature>
<gene>
    <name evidence="3" type="ORF">FEN17_15910</name>
</gene>
<organism evidence="3 4">
    <name type="scientific">Dyadobacter luticola</name>
    <dbReference type="NCBI Taxonomy" id="1979387"/>
    <lineage>
        <taxon>Bacteria</taxon>
        <taxon>Pseudomonadati</taxon>
        <taxon>Bacteroidota</taxon>
        <taxon>Cytophagia</taxon>
        <taxon>Cytophagales</taxon>
        <taxon>Spirosomataceae</taxon>
        <taxon>Dyadobacter</taxon>
    </lineage>
</organism>
<evidence type="ECO:0000259" key="2">
    <source>
        <dbReference type="Pfam" id="PF10543"/>
    </source>
</evidence>
<protein>
    <submittedName>
        <fullName evidence="3">ORF6N domain-containing protein</fullName>
    </submittedName>
</protein>
<name>A0A5R9KXR7_9BACT</name>
<dbReference type="Proteomes" id="UP000306402">
    <property type="component" value="Unassembled WGS sequence"/>
</dbReference>
<evidence type="ECO:0000256" key="1">
    <source>
        <dbReference type="SAM" id="Coils"/>
    </source>
</evidence>